<dbReference type="EMBL" id="JBHTIK010000011">
    <property type="protein sequence ID" value="MFD0849577.1"/>
    <property type="molecule type" value="Genomic_DNA"/>
</dbReference>
<proteinExistence type="predicted"/>
<evidence type="ECO:0000256" key="1">
    <source>
        <dbReference type="SAM" id="MobiDB-lite"/>
    </source>
</evidence>
<dbReference type="Proteomes" id="UP001597124">
    <property type="component" value="Unassembled WGS sequence"/>
</dbReference>
<dbReference type="RefSeq" id="WP_381492354.1">
    <property type="nucleotide sequence ID" value="NZ_JBHTIK010000011.1"/>
</dbReference>
<feature type="region of interest" description="Disordered" evidence="1">
    <location>
        <begin position="1"/>
        <end position="101"/>
    </location>
</feature>
<feature type="compositionally biased region" description="Low complexity" evidence="1">
    <location>
        <begin position="91"/>
        <end position="101"/>
    </location>
</feature>
<organism evidence="3 4">
    <name type="scientific">Sphingosinicella xenopeptidilytica</name>
    <dbReference type="NCBI Taxonomy" id="364098"/>
    <lineage>
        <taxon>Bacteria</taxon>
        <taxon>Pseudomonadati</taxon>
        <taxon>Pseudomonadota</taxon>
        <taxon>Alphaproteobacteria</taxon>
        <taxon>Sphingomonadales</taxon>
        <taxon>Sphingosinicellaceae</taxon>
        <taxon>Sphingosinicella</taxon>
    </lineage>
</organism>
<dbReference type="InterPro" id="IPR018968">
    <property type="entry name" value="Phasin"/>
</dbReference>
<comment type="caution">
    <text evidence="3">The sequence shown here is derived from an EMBL/GenBank/DDBJ whole genome shotgun (WGS) entry which is preliminary data.</text>
</comment>
<dbReference type="NCBIfam" id="TIGR01841">
    <property type="entry name" value="phasin"/>
    <property type="match status" value="1"/>
</dbReference>
<evidence type="ECO:0000313" key="3">
    <source>
        <dbReference type="EMBL" id="MFD0849577.1"/>
    </source>
</evidence>
<name>A0ABW3C732_SPHXN</name>
<sequence>MAEAAKVEVKVEPVTAAPAKPAAAPKAEAAPAVKVEAKPAPKAAAPTPAAKPKVNPKAAAKVVAKPVKPAPAKVEAKVAKAPTPKAKPKPKTVAPAAVSAKASVPPKQKAVIMTINENVKKQTETAMAQGKAAVEQFQTKTREALDKSTKAAEELGSFTRENVEAFVESGKIAAKGFETLTQSAIELAKKNGEAATTAFKSFSSAKSANELLQLQSDFARTQFDKFIADSSKMTEAFVKLSNDVFEPISSRFAVAADKFKTAAVAK</sequence>
<protein>
    <submittedName>
        <fullName evidence="3">TIGR01841 family phasin</fullName>
    </submittedName>
</protein>
<keyword evidence="4" id="KW-1185">Reference proteome</keyword>
<accession>A0ABW3C732</accession>
<feature type="compositionally biased region" description="Basic and acidic residues" evidence="1">
    <location>
        <begin position="1"/>
        <end position="11"/>
    </location>
</feature>
<feature type="domain" description="Phasin" evidence="2">
    <location>
        <begin position="153"/>
        <end position="252"/>
    </location>
</feature>
<evidence type="ECO:0000259" key="2">
    <source>
        <dbReference type="Pfam" id="PF09361"/>
    </source>
</evidence>
<feature type="compositionally biased region" description="Low complexity" evidence="1">
    <location>
        <begin position="12"/>
        <end position="84"/>
    </location>
</feature>
<reference evidence="4" key="1">
    <citation type="journal article" date="2019" name="Int. J. Syst. Evol. Microbiol.">
        <title>The Global Catalogue of Microorganisms (GCM) 10K type strain sequencing project: providing services to taxonomists for standard genome sequencing and annotation.</title>
        <authorList>
            <consortium name="The Broad Institute Genomics Platform"/>
            <consortium name="The Broad Institute Genome Sequencing Center for Infectious Disease"/>
            <person name="Wu L."/>
            <person name="Ma J."/>
        </authorList>
    </citation>
    <scope>NUCLEOTIDE SEQUENCE [LARGE SCALE GENOMIC DNA]</scope>
    <source>
        <strain evidence="4">CCUG 52537</strain>
    </source>
</reference>
<gene>
    <name evidence="3" type="primary">phaP</name>
    <name evidence="3" type="ORF">ACFQ00_14670</name>
</gene>
<evidence type="ECO:0000313" key="4">
    <source>
        <dbReference type="Proteomes" id="UP001597124"/>
    </source>
</evidence>
<dbReference type="Pfam" id="PF09361">
    <property type="entry name" value="Phasin_2"/>
    <property type="match status" value="1"/>
</dbReference>
<dbReference type="InterPro" id="IPR010127">
    <property type="entry name" value="Phasin_subfam-1"/>
</dbReference>